<proteinExistence type="predicted"/>
<sequence length="132" mass="14679">MLAVRSSALQNEGLWGFCQDKIGNLSSKPSPNYLDLRCMNHEEDPRLMADPGSASYKGRRLGTIADPSNPDRWHGSYGQRPVRIIPPSEEDPQPSEMVAIGPQEPTEIAVQPPLFQRLTGVFKIRRPEASKP</sequence>
<dbReference type="AlphaFoldDB" id="A0A1F5G6H9"/>
<reference evidence="2 3" key="1">
    <citation type="journal article" date="2016" name="Nat. Commun.">
        <title>Thousands of microbial genomes shed light on interconnected biogeochemical processes in an aquifer system.</title>
        <authorList>
            <person name="Anantharaman K."/>
            <person name="Brown C.T."/>
            <person name="Hug L.A."/>
            <person name="Sharon I."/>
            <person name="Castelle C.J."/>
            <person name="Probst A.J."/>
            <person name="Thomas B.C."/>
            <person name="Singh A."/>
            <person name="Wilkins M.J."/>
            <person name="Karaoz U."/>
            <person name="Brodie E.L."/>
            <person name="Williams K.H."/>
            <person name="Hubbard S.S."/>
            <person name="Banfield J.F."/>
        </authorList>
    </citation>
    <scope>NUCLEOTIDE SEQUENCE [LARGE SCALE GENOMIC DNA]</scope>
</reference>
<dbReference type="EMBL" id="MFAY01000058">
    <property type="protein sequence ID" value="OGD87451.1"/>
    <property type="molecule type" value="Genomic_DNA"/>
</dbReference>
<accession>A0A1F5G6H9</accession>
<comment type="caution">
    <text evidence="2">The sequence shown here is derived from an EMBL/GenBank/DDBJ whole genome shotgun (WGS) entry which is preliminary data.</text>
</comment>
<gene>
    <name evidence="2" type="ORF">A2693_01135</name>
</gene>
<evidence type="ECO:0000256" key="1">
    <source>
        <dbReference type="SAM" id="MobiDB-lite"/>
    </source>
</evidence>
<feature type="region of interest" description="Disordered" evidence="1">
    <location>
        <begin position="61"/>
        <end position="98"/>
    </location>
</feature>
<evidence type="ECO:0000313" key="2">
    <source>
        <dbReference type="EMBL" id="OGD87451.1"/>
    </source>
</evidence>
<dbReference type="Proteomes" id="UP000178577">
    <property type="component" value="Unassembled WGS sequence"/>
</dbReference>
<protein>
    <submittedName>
        <fullName evidence="2">Uncharacterized protein</fullName>
    </submittedName>
</protein>
<evidence type="ECO:0000313" key="3">
    <source>
        <dbReference type="Proteomes" id="UP000178577"/>
    </source>
</evidence>
<organism evidence="2 3">
    <name type="scientific">Candidatus Curtissbacteria bacterium RIFCSPHIGHO2_01_FULL_40_12</name>
    <dbReference type="NCBI Taxonomy" id="1797710"/>
    <lineage>
        <taxon>Bacteria</taxon>
        <taxon>Candidatus Curtissiibacteriota</taxon>
    </lineage>
</organism>
<name>A0A1F5G6H9_9BACT</name>